<dbReference type="Pfam" id="PF13098">
    <property type="entry name" value="Thioredoxin_2"/>
    <property type="match status" value="1"/>
</dbReference>
<proteinExistence type="inferred from homology"/>
<gene>
    <name evidence="10" type="ORF">EV700_0542</name>
</gene>
<evidence type="ECO:0000256" key="4">
    <source>
        <dbReference type="ARBA" id="ARBA00022764"/>
    </source>
</evidence>
<keyword evidence="6 7" id="KW-0676">Redox-active center</keyword>
<feature type="domain" description="Thioredoxin-like fold" evidence="9">
    <location>
        <begin position="146"/>
        <end position="269"/>
    </location>
</feature>
<dbReference type="PANTHER" id="PTHR35272:SF3">
    <property type="entry name" value="THIOL:DISULFIDE INTERCHANGE PROTEIN DSBC"/>
    <property type="match status" value="1"/>
</dbReference>
<comment type="caution">
    <text evidence="10">The sequence shown here is derived from an EMBL/GenBank/DDBJ whole genome shotgun (WGS) entry which is preliminary data.</text>
</comment>
<dbReference type="InterPro" id="IPR018950">
    <property type="entry name" value="DiS-bond_isomerase_DsbC/G_N"/>
</dbReference>
<dbReference type="InterPro" id="IPR009094">
    <property type="entry name" value="DiS-bond_isomerase_DsbC/G_N_sf"/>
</dbReference>
<dbReference type="AlphaFoldDB" id="A0A4Q7ZAJ2"/>
<feature type="chain" id="PRO_5021042966" description="Thiol:disulfide interchange protein" evidence="7">
    <location>
        <begin position="18"/>
        <end position="273"/>
    </location>
</feature>
<sequence length="273" mass="28978">MNRTMLLLSALALAACAPNDKPLKTQMISAAESAPAASPAAAPSAPDVQMTSDQLAEKNIRAALAEAAPQVKVDAVRPSSLKGMYEVKVKGYGPSYVSADGKYMLQGELFRIDGKELVSETEQVLTEERKQALAAVPLKDMLIYPAKGQRKAAVYVFTDVDCGYCRKLHSEINEINALGIEVRYLAFPRAGYPSPSASKLEAVWCNANPLQALTLSKQGQNVVSPACANPVKAQYELGAQVGVHGTPAIFTESGAQVGGYLPPKSLADELGIK</sequence>
<evidence type="ECO:0000256" key="6">
    <source>
        <dbReference type="ARBA" id="ARBA00023284"/>
    </source>
</evidence>
<evidence type="ECO:0000256" key="1">
    <source>
        <dbReference type="ARBA" id="ARBA00004418"/>
    </source>
</evidence>
<comment type="subcellular location">
    <subcellularLocation>
        <location evidence="1 7">Periplasm</location>
    </subcellularLocation>
</comment>
<evidence type="ECO:0000313" key="11">
    <source>
        <dbReference type="Proteomes" id="UP000292423"/>
    </source>
</evidence>
<comment type="function">
    <text evidence="7">Required for disulfide bond formation in some periplasmic proteins. Acts by transferring its disulfide bond to other proteins and is reduced in the process.</text>
</comment>
<evidence type="ECO:0000259" key="8">
    <source>
        <dbReference type="Pfam" id="PF10411"/>
    </source>
</evidence>
<dbReference type="Gene3D" id="3.10.450.70">
    <property type="entry name" value="Disulphide bond isomerase, DsbC/G, N-terminal"/>
    <property type="match status" value="1"/>
</dbReference>
<evidence type="ECO:0000256" key="7">
    <source>
        <dbReference type="RuleBase" id="RU364038"/>
    </source>
</evidence>
<dbReference type="InterPro" id="IPR033954">
    <property type="entry name" value="DiS-bond_Isoase_DsbC/G"/>
</dbReference>
<comment type="similarity">
    <text evidence="2 7">Belongs to the thioredoxin family. DsbC subfamily.</text>
</comment>
<dbReference type="SUPFAM" id="SSF52833">
    <property type="entry name" value="Thioredoxin-like"/>
    <property type="match status" value="1"/>
</dbReference>
<name>A0A4Q7ZAJ2_9GAMM</name>
<keyword evidence="11" id="KW-1185">Reference proteome</keyword>
<dbReference type="Proteomes" id="UP000292423">
    <property type="component" value="Unassembled WGS sequence"/>
</dbReference>
<evidence type="ECO:0000313" key="10">
    <source>
        <dbReference type="EMBL" id="RZU47578.1"/>
    </source>
</evidence>
<dbReference type="EMBL" id="SHKX01000010">
    <property type="protein sequence ID" value="RZU47578.1"/>
    <property type="molecule type" value="Genomic_DNA"/>
</dbReference>
<protein>
    <recommendedName>
        <fullName evidence="7">Thiol:disulfide interchange protein</fullName>
    </recommendedName>
</protein>
<dbReference type="OrthoDB" id="12976at2"/>
<accession>A0A4Q7ZAJ2</accession>
<feature type="signal peptide" evidence="7">
    <location>
        <begin position="1"/>
        <end position="17"/>
    </location>
</feature>
<dbReference type="Pfam" id="PF10411">
    <property type="entry name" value="DsbC_N"/>
    <property type="match status" value="1"/>
</dbReference>
<dbReference type="SUPFAM" id="SSF54423">
    <property type="entry name" value="DsbC/DsbG N-terminal domain-like"/>
    <property type="match status" value="1"/>
</dbReference>
<dbReference type="Gene3D" id="3.40.30.10">
    <property type="entry name" value="Glutaredoxin"/>
    <property type="match status" value="1"/>
</dbReference>
<keyword evidence="5" id="KW-1015">Disulfide bond</keyword>
<dbReference type="PANTHER" id="PTHR35272">
    <property type="entry name" value="THIOL:DISULFIDE INTERCHANGE PROTEIN DSBC-RELATED"/>
    <property type="match status" value="1"/>
</dbReference>
<dbReference type="RefSeq" id="WP_130410806.1">
    <property type="nucleotide sequence ID" value="NZ_SHKX01000010.1"/>
</dbReference>
<organism evidence="10 11">
    <name type="scientific">Fluviicoccus keumensis</name>
    <dbReference type="NCBI Taxonomy" id="1435465"/>
    <lineage>
        <taxon>Bacteria</taxon>
        <taxon>Pseudomonadati</taxon>
        <taxon>Pseudomonadota</taxon>
        <taxon>Gammaproteobacteria</taxon>
        <taxon>Moraxellales</taxon>
        <taxon>Moraxellaceae</taxon>
        <taxon>Fluviicoccus</taxon>
    </lineage>
</organism>
<evidence type="ECO:0000259" key="9">
    <source>
        <dbReference type="Pfam" id="PF13098"/>
    </source>
</evidence>
<dbReference type="PROSITE" id="PS51257">
    <property type="entry name" value="PROKAR_LIPOPROTEIN"/>
    <property type="match status" value="1"/>
</dbReference>
<dbReference type="InterPro" id="IPR012336">
    <property type="entry name" value="Thioredoxin-like_fold"/>
</dbReference>
<dbReference type="CDD" id="cd03020">
    <property type="entry name" value="DsbA_DsbC_DsbG"/>
    <property type="match status" value="1"/>
</dbReference>
<reference evidence="10 11" key="1">
    <citation type="submission" date="2019-02" db="EMBL/GenBank/DDBJ databases">
        <title>Genomic Encyclopedia of Type Strains, Phase IV (KMG-IV): sequencing the most valuable type-strain genomes for metagenomic binning, comparative biology and taxonomic classification.</title>
        <authorList>
            <person name="Goeker M."/>
        </authorList>
    </citation>
    <scope>NUCLEOTIDE SEQUENCE [LARGE SCALE GENOMIC DNA]</scope>
    <source>
        <strain evidence="10 11">DSM 105135</strain>
    </source>
</reference>
<evidence type="ECO:0000256" key="2">
    <source>
        <dbReference type="ARBA" id="ARBA00009813"/>
    </source>
</evidence>
<dbReference type="InterPro" id="IPR051470">
    <property type="entry name" value="Thiol:disulfide_interchange"/>
</dbReference>
<keyword evidence="3 7" id="KW-0732">Signal</keyword>
<keyword evidence="4 7" id="KW-0574">Periplasm</keyword>
<dbReference type="InterPro" id="IPR036249">
    <property type="entry name" value="Thioredoxin-like_sf"/>
</dbReference>
<evidence type="ECO:0000256" key="3">
    <source>
        <dbReference type="ARBA" id="ARBA00022729"/>
    </source>
</evidence>
<dbReference type="GO" id="GO:0042597">
    <property type="term" value="C:periplasmic space"/>
    <property type="evidence" value="ECO:0007669"/>
    <property type="project" value="UniProtKB-SubCell"/>
</dbReference>
<feature type="domain" description="Disulphide bond isomerase DsbC/G N-terminal" evidence="8">
    <location>
        <begin position="54"/>
        <end position="117"/>
    </location>
</feature>
<evidence type="ECO:0000256" key="5">
    <source>
        <dbReference type="ARBA" id="ARBA00023157"/>
    </source>
</evidence>